<reference evidence="8" key="1">
    <citation type="submission" date="2025-08" db="UniProtKB">
        <authorList>
            <consortium name="RefSeq"/>
        </authorList>
    </citation>
    <scope>IDENTIFICATION</scope>
    <source>
        <strain evidence="8">OHB3-1</strain>
    </source>
</reference>
<organism evidence="7 8">
    <name type="scientific">Momordica charantia</name>
    <name type="common">Bitter gourd</name>
    <name type="synonym">Balsam pear</name>
    <dbReference type="NCBI Taxonomy" id="3673"/>
    <lineage>
        <taxon>Eukaryota</taxon>
        <taxon>Viridiplantae</taxon>
        <taxon>Streptophyta</taxon>
        <taxon>Embryophyta</taxon>
        <taxon>Tracheophyta</taxon>
        <taxon>Spermatophyta</taxon>
        <taxon>Magnoliopsida</taxon>
        <taxon>eudicotyledons</taxon>
        <taxon>Gunneridae</taxon>
        <taxon>Pentapetalae</taxon>
        <taxon>rosids</taxon>
        <taxon>fabids</taxon>
        <taxon>Cucurbitales</taxon>
        <taxon>Cucurbitaceae</taxon>
        <taxon>Momordiceae</taxon>
        <taxon>Momordica</taxon>
    </lineage>
</organism>
<dbReference type="SUPFAM" id="SSF101941">
    <property type="entry name" value="NAC domain"/>
    <property type="match status" value="1"/>
</dbReference>
<dbReference type="PROSITE" id="PS51005">
    <property type="entry name" value="NAC"/>
    <property type="match status" value="1"/>
</dbReference>
<evidence type="ECO:0000259" key="6">
    <source>
        <dbReference type="PROSITE" id="PS51005"/>
    </source>
</evidence>
<evidence type="ECO:0000313" key="8">
    <source>
        <dbReference type="RefSeq" id="XP_022131564.1"/>
    </source>
</evidence>
<dbReference type="AlphaFoldDB" id="A0A6J1BQL0"/>
<dbReference type="Pfam" id="PF02365">
    <property type="entry name" value="NAM"/>
    <property type="match status" value="1"/>
</dbReference>
<dbReference type="InterPro" id="IPR003441">
    <property type="entry name" value="NAC-dom"/>
</dbReference>
<feature type="domain" description="NAC" evidence="6">
    <location>
        <begin position="39"/>
        <end position="187"/>
    </location>
</feature>
<protein>
    <submittedName>
        <fullName evidence="8">Protein CUP-SHAPED COTYLEDON 3</fullName>
    </submittedName>
</protein>
<gene>
    <name evidence="8" type="primary">LOC111004715</name>
</gene>
<dbReference type="GO" id="GO:0000976">
    <property type="term" value="F:transcription cis-regulatory region binding"/>
    <property type="evidence" value="ECO:0007669"/>
    <property type="project" value="UniProtKB-ARBA"/>
</dbReference>
<evidence type="ECO:0000256" key="2">
    <source>
        <dbReference type="ARBA" id="ARBA00023125"/>
    </source>
</evidence>
<evidence type="ECO:0000256" key="3">
    <source>
        <dbReference type="ARBA" id="ARBA00023163"/>
    </source>
</evidence>
<dbReference type="PANTHER" id="PTHR31744:SF115">
    <property type="entry name" value="NAC DOMAIN CONTAINING PROTEIN 38"/>
    <property type="match status" value="1"/>
</dbReference>
<accession>A0A6J1BQL0</accession>
<proteinExistence type="predicted"/>
<keyword evidence="3" id="KW-0804">Transcription</keyword>
<dbReference type="RefSeq" id="XP_022131564.1">
    <property type="nucleotide sequence ID" value="XM_022275872.1"/>
</dbReference>
<keyword evidence="1" id="KW-0805">Transcription regulation</keyword>
<dbReference type="PANTHER" id="PTHR31744">
    <property type="entry name" value="PROTEIN CUP-SHAPED COTYLEDON 2-RELATED"/>
    <property type="match status" value="1"/>
</dbReference>
<feature type="compositionally biased region" description="Basic and acidic residues" evidence="5">
    <location>
        <begin position="15"/>
        <end position="32"/>
    </location>
</feature>
<keyword evidence="4" id="KW-0539">Nucleus</keyword>
<dbReference type="KEGG" id="mcha:111004715"/>
<keyword evidence="7" id="KW-1185">Reference proteome</keyword>
<evidence type="ECO:0000256" key="5">
    <source>
        <dbReference type="SAM" id="MobiDB-lite"/>
    </source>
</evidence>
<dbReference type="FunFam" id="2.170.150.80:FF:000006">
    <property type="entry name" value="NAC domain-containing protein 100-like"/>
    <property type="match status" value="1"/>
</dbReference>
<name>A0A6J1BQL0_MOMCH</name>
<evidence type="ECO:0000313" key="7">
    <source>
        <dbReference type="Proteomes" id="UP000504603"/>
    </source>
</evidence>
<dbReference type="GeneID" id="111004715"/>
<sequence>MQVSSGSNPTTETGTTEKEEGKKREVEKKNNMAEDQTLLPPGFRFHPSDEELITFYLLNKISDANFTGRAITDVDLNKFEPWELPGKAKMGEKEWYFFSLRDRKYPTGVRTNRATNTGYWKTTGKDKEIFNSNTSELVGMKKTLVFYKGRAPRGEKTNWVMHEYRLHSKTAFRTAKDEWVVCRVFQKSAGAKKYPPNQSRAVNPYANFEIAPPILQPPIMQLGDPAAQYGYGRNYITGAELAELNRVLRAGGGGCGSGGSTTHGINLSMQPQFNYPPAGGCFTISGLNLNLGGAAPQPVLRSMPPPVVAATTIGQQDIASSMIASTMAPETAYGTEINNNPNGSSNRFMNVDHCMDLENYWPNF</sequence>
<dbReference type="Gene3D" id="2.170.150.80">
    <property type="entry name" value="NAC domain"/>
    <property type="match status" value="1"/>
</dbReference>
<dbReference type="InterPro" id="IPR036093">
    <property type="entry name" value="NAC_dom_sf"/>
</dbReference>
<dbReference type="Proteomes" id="UP000504603">
    <property type="component" value="Unplaced"/>
</dbReference>
<evidence type="ECO:0000256" key="4">
    <source>
        <dbReference type="ARBA" id="ARBA00023242"/>
    </source>
</evidence>
<dbReference type="GO" id="GO:0006355">
    <property type="term" value="P:regulation of DNA-templated transcription"/>
    <property type="evidence" value="ECO:0007669"/>
    <property type="project" value="InterPro"/>
</dbReference>
<evidence type="ECO:0000256" key="1">
    <source>
        <dbReference type="ARBA" id="ARBA00023015"/>
    </source>
</evidence>
<dbReference type="OrthoDB" id="1424968at2759"/>
<keyword evidence="2" id="KW-0238">DNA-binding</keyword>
<feature type="region of interest" description="Disordered" evidence="5">
    <location>
        <begin position="1"/>
        <end position="43"/>
    </location>
</feature>